<dbReference type="EMBL" id="CAJNOC010013240">
    <property type="protein sequence ID" value="CAF1157728.1"/>
    <property type="molecule type" value="Genomic_DNA"/>
</dbReference>
<dbReference type="AlphaFoldDB" id="A0A814T7I3"/>
<dbReference type="Proteomes" id="UP000663879">
    <property type="component" value="Unassembled WGS sequence"/>
</dbReference>
<feature type="non-terminal residue" evidence="1">
    <location>
        <position position="1"/>
    </location>
</feature>
<evidence type="ECO:0000313" key="2">
    <source>
        <dbReference type="Proteomes" id="UP000663879"/>
    </source>
</evidence>
<organism evidence="1 2">
    <name type="scientific">Brachionus calyciflorus</name>
    <dbReference type="NCBI Taxonomy" id="104777"/>
    <lineage>
        <taxon>Eukaryota</taxon>
        <taxon>Metazoa</taxon>
        <taxon>Spiralia</taxon>
        <taxon>Gnathifera</taxon>
        <taxon>Rotifera</taxon>
        <taxon>Eurotatoria</taxon>
        <taxon>Monogononta</taxon>
        <taxon>Pseudotrocha</taxon>
        <taxon>Ploima</taxon>
        <taxon>Brachionidae</taxon>
        <taxon>Brachionus</taxon>
    </lineage>
</organism>
<gene>
    <name evidence="1" type="ORF">OXX778_LOCUS23513</name>
</gene>
<sequence length="87" mass="9582">MTLNSFSNCTANSSCAGFSFTKSGNQTNLALCVPSNYCTTSNEQVQHLIAQSYNISNKTINVQKKRCCETDFCIKYSDLVYNSSGNK</sequence>
<reference evidence="1" key="1">
    <citation type="submission" date="2021-02" db="EMBL/GenBank/DDBJ databases">
        <authorList>
            <person name="Nowell W R."/>
        </authorList>
    </citation>
    <scope>NUCLEOTIDE SEQUENCE</scope>
    <source>
        <strain evidence="1">Ploen Becks lab</strain>
    </source>
</reference>
<protein>
    <submittedName>
        <fullName evidence="1">Uncharacterized protein</fullName>
    </submittedName>
</protein>
<proteinExistence type="predicted"/>
<name>A0A814T7I3_9BILA</name>
<comment type="caution">
    <text evidence="1">The sequence shown here is derived from an EMBL/GenBank/DDBJ whole genome shotgun (WGS) entry which is preliminary data.</text>
</comment>
<evidence type="ECO:0000313" key="1">
    <source>
        <dbReference type="EMBL" id="CAF1157728.1"/>
    </source>
</evidence>
<accession>A0A814T7I3</accession>
<keyword evidence="2" id="KW-1185">Reference proteome</keyword>